<dbReference type="HOGENOM" id="CLU_098382_0_0_1"/>
<accession>D8PTL2</accession>
<dbReference type="InParanoid" id="D8PTL2"/>
<dbReference type="Proteomes" id="UP000007431">
    <property type="component" value="Unassembled WGS sequence"/>
</dbReference>
<gene>
    <name evidence="1" type="ORF">SCHCODRAFT_106116</name>
</gene>
<sequence length="212" mass="23706">MSAITLEILKITVGAGFQLTCPAFAQLRQTAFSAGVKDQWYGMIQDRSNLLCWLIEWPASIRDPLSYAGPEPSKINFRDSIRALDAQQSPTSWLLPFENADLIRPALVAPVCEICDVNLKPGVDRTRPDIAKSLHKTFTDCYDAPDGGFTGGYWAVNTLNDRHNVYLLGWESRQLHAKYFATPLCALELKNLDPYSEGGEGLFVNLTHERNE</sequence>
<dbReference type="OrthoDB" id="2824656at2759"/>
<dbReference type="EMBL" id="GL377303">
    <property type="protein sequence ID" value="EFJ00524.1"/>
    <property type="molecule type" value="Genomic_DNA"/>
</dbReference>
<dbReference type="AlphaFoldDB" id="D8PTL2"/>
<organism evidence="2">
    <name type="scientific">Schizophyllum commune (strain H4-8 / FGSC 9210)</name>
    <name type="common">Split gill fungus</name>
    <dbReference type="NCBI Taxonomy" id="578458"/>
    <lineage>
        <taxon>Eukaryota</taxon>
        <taxon>Fungi</taxon>
        <taxon>Dikarya</taxon>
        <taxon>Basidiomycota</taxon>
        <taxon>Agaricomycotina</taxon>
        <taxon>Agaricomycetes</taxon>
        <taxon>Agaricomycetidae</taxon>
        <taxon>Agaricales</taxon>
        <taxon>Schizophyllaceae</taxon>
        <taxon>Schizophyllum</taxon>
    </lineage>
</organism>
<dbReference type="GeneID" id="9594764"/>
<dbReference type="RefSeq" id="XP_003035426.1">
    <property type="nucleotide sequence ID" value="XM_003035380.1"/>
</dbReference>
<keyword evidence="2" id="KW-1185">Reference proteome</keyword>
<dbReference type="OMA" id="KRHEVCW"/>
<dbReference type="eggNOG" id="ENOG502SPA2">
    <property type="taxonomic scope" value="Eukaryota"/>
</dbReference>
<reference evidence="1 2" key="1">
    <citation type="journal article" date="2010" name="Nat. Biotechnol.">
        <title>Genome sequence of the model mushroom Schizophyllum commune.</title>
        <authorList>
            <person name="Ohm R.A."/>
            <person name="de Jong J.F."/>
            <person name="Lugones L.G."/>
            <person name="Aerts A."/>
            <person name="Kothe E."/>
            <person name="Stajich J.E."/>
            <person name="de Vries R.P."/>
            <person name="Record E."/>
            <person name="Levasseur A."/>
            <person name="Baker S.E."/>
            <person name="Bartholomew K.A."/>
            <person name="Coutinho P.M."/>
            <person name="Erdmann S."/>
            <person name="Fowler T.J."/>
            <person name="Gathman A.C."/>
            <person name="Lombard V."/>
            <person name="Henrissat B."/>
            <person name="Knabe N."/>
            <person name="Kuees U."/>
            <person name="Lilly W.W."/>
            <person name="Lindquist E."/>
            <person name="Lucas S."/>
            <person name="Magnuson J.K."/>
            <person name="Piumi F."/>
            <person name="Raudaskoski M."/>
            <person name="Salamov A."/>
            <person name="Schmutz J."/>
            <person name="Schwarze F.W.M.R."/>
            <person name="vanKuyk P.A."/>
            <person name="Horton J.S."/>
            <person name="Grigoriev I.V."/>
            <person name="Woesten H.A.B."/>
        </authorList>
    </citation>
    <scope>NUCLEOTIDE SEQUENCE [LARGE SCALE GENOMIC DNA]</scope>
    <source>
        <strain evidence="2">H4-8 / FGSC 9210</strain>
    </source>
</reference>
<feature type="non-terminal residue" evidence="1">
    <location>
        <position position="212"/>
    </location>
</feature>
<dbReference type="VEuPathDB" id="FungiDB:SCHCODRAFT_02484191"/>
<evidence type="ECO:0000313" key="1">
    <source>
        <dbReference type="EMBL" id="EFJ00524.1"/>
    </source>
</evidence>
<evidence type="ECO:0000313" key="2">
    <source>
        <dbReference type="Proteomes" id="UP000007431"/>
    </source>
</evidence>
<dbReference type="KEGG" id="scm:SCHCO_02484191"/>
<proteinExistence type="predicted"/>
<protein>
    <recommendedName>
        <fullName evidence="3">ABM domain-containing protein</fullName>
    </recommendedName>
</protein>
<name>D8PTL2_SCHCM</name>
<evidence type="ECO:0008006" key="3">
    <source>
        <dbReference type="Google" id="ProtNLM"/>
    </source>
</evidence>